<keyword evidence="2" id="KW-0812">Transmembrane</keyword>
<organism evidence="3 4">
    <name type="scientific">Podospora fimiseda</name>
    <dbReference type="NCBI Taxonomy" id="252190"/>
    <lineage>
        <taxon>Eukaryota</taxon>
        <taxon>Fungi</taxon>
        <taxon>Dikarya</taxon>
        <taxon>Ascomycota</taxon>
        <taxon>Pezizomycotina</taxon>
        <taxon>Sordariomycetes</taxon>
        <taxon>Sordariomycetidae</taxon>
        <taxon>Sordariales</taxon>
        <taxon>Podosporaceae</taxon>
        <taxon>Podospora</taxon>
    </lineage>
</organism>
<gene>
    <name evidence="3" type="ORF">QBC38DRAFT_486320</name>
</gene>
<evidence type="ECO:0000256" key="2">
    <source>
        <dbReference type="SAM" id="Phobius"/>
    </source>
</evidence>
<evidence type="ECO:0000313" key="4">
    <source>
        <dbReference type="Proteomes" id="UP001301958"/>
    </source>
</evidence>
<reference evidence="3" key="2">
    <citation type="submission" date="2023-05" db="EMBL/GenBank/DDBJ databases">
        <authorList>
            <consortium name="Lawrence Berkeley National Laboratory"/>
            <person name="Steindorff A."/>
            <person name="Hensen N."/>
            <person name="Bonometti L."/>
            <person name="Westerberg I."/>
            <person name="Brannstrom I.O."/>
            <person name="Guillou S."/>
            <person name="Cros-Aarteil S."/>
            <person name="Calhoun S."/>
            <person name="Haridas S."/>
            <person name="Kuo A."/>
            <person name="Mondo S."/>
            <person name="Pangilinan J."/>
            <person name="Riley R."/>
            <person name="Labutti K."/>
            <person name="Andreopoulos B."/>
            <person name="Lipzen A."/>
            <person name="Chen C."/>
            <person name="Yanf M."/>
            <person name="Daum C."/>
            <person name="Ng V."/>
            <person name="Clum A."/>
            <person name="Ohm R."/>
            <person name="Martin F."/>
            <person name="Silar P."/>
            <person name="Natvig D."/>
            <person name="Lalanne C."/>
            <person name="Gautier V."/>
            <person name="Ament-Velasquez S.L."/>
            <person name="Kruys A."/>
            <person name="Hutchinson M.I."/>
            <person name="Powell A.J."/>
            <person name="Barry K."/>
            <person name="Miller A.N."/>
            <person name="Grigoriev I.V."/>
            <person name="Debuchy R."/>
            <person name="Gladieux P."/>
            <person name="Thoren M.H."/>
            <person name="Johannesson H."/>
        </authorList>
    </citation>
    <scope>NUCLEOTIDE SEQUENCE</scope>
    <source>
        <strain evidence="3">CBS 990.96</strain>
    </source>
</reference>
<evidence type="ECO:0000313" key="3">
    <source>
        <dbReference type="EMBL" id="KAK4224060.1"/>
    </source>
</evidence>
<keyword evidence="2" id="KW-0472">Membrane</keyword>
<dbReference type="AlphaFoldDB" id="A0AAN7GWK0"/>
<accession>A0AAN7GWK0</accession>
<dbReference type="SUPFAM" id="SSF89372">
    <property type="entry name" value="Fucose-specific lectin"/>
    <property type="match status" value="2"/>
</dbReference>
<keyword evidence="2" id="KW-1133">Transmembrane helix</keyword>
<reference evidence="3" key="1">
    <citation type="journal article" date="2023" name="Mol. Phylogenet. Evol.">
        <title>Genome-scale phylogeny and comparative genomics of the fungal order Sordariales.</title>
        <authorList>
            <person name="Hensen N."/>
            <person name="Bonometti L."/>
            <person name="Westerberg I."/>
            <person name="Brannstrom I.O."/>
            <person name="Guillou S."/>
            <person name="Cros-Aarteil S."/>
            <person name="Calhoun S."/>
            <person name="Haridas S."/>
            <person name="Kuo A."/>
            <person name="Mondo S."/>
            <person name="Pangilinan J."/>
            <person name="Riley R."/>
            <person name="LaButti K."/>
            <person name="Andreopoulos B."/>
            <person name="Lipzen A."/>
            <person name="Chen C."/>
            <person name="Yan M."/>
            <person name="Daum C."/>
            <person name="Ng V."/>
            <person name="Clum A."/>
            <person name="Steindorff A."/>
            <person name="Ohm R.A."/>
            <person name="Martin F."/>
            <person name="Silar P."/>
            <person name="Natvig D.O."/>
            <person name="Lalanne C."/>
            <person name="Gautier V."/>
            <person name="Ament-Velasquez S.L."/>
            <person name="Kruys A."/>
            <person name="Hutchinson M.I."/>
            <person name="Powell A.J."/>
            <person name="Barry K."/>
            <person name="Miller A.N."/>
            <person name="Grigoriev I.V."/>
            <person name="Debuchy R."/>
            <person name="Gladieux P."/>
            <person name="Hiltunen Thoren M."/>
            <person name="Johannesson H."/>
        </authorList>
    </citation>
    <scope>NUCLEOTIDE SEQUENCE</scope>
    <source>
        <strain evidence="3">CBS 990.96</strain>
    </source>
</reference>
<dbReference type="EMBL" id="MU865405">
    <property type="protein sequence ID" value="KAK4224060.1"/>
    <property type="molecule type" value="Genomic_DNA"/>
</dbReference>
<proteinExistence type="predicted"/>
<feature type="region of interest" description="Disordered" evidence="1">
    <location>
        <begin position="113"/>
        <end position="144"/>
    </location>
</feature>
<protein>
    <recommendedName>
        <fullName evidence="5">Fucose-specific lectin</fullName>
    </recommendedName>
</protein>
<name>A0AAN7GWK0_9PEZI</name>
<feature type="transmembrane region" description="Helical" evidence="2">
    <location>
        <begin position="85"/>
        <end position="105"/>
    </location>
</feature>
<sequence>MTFRASLAPEAVPIPAVPELDTRDVAKQKEVVPLDHSTLEPNNKATTIRDKAELDVETGSSTHLDSTNPHDLQKSKKKRWKRKRYWLTSLIVGALLIAGGVGGYLGHSFSTNKPSDTTTTTNSDDSAPTFAASVPDSDTSDSSPNDFGLCKDNVCRPIFSAVTKGGDPSSMWVFARGGDKKIWYLEGNGVAWANSWKSFPGLFASQPSAATIDIKTNYTAVFAVDNNGTVQINQYRKNKWTGWKEIEGLTSKGAINVCTTKASKDELKPAVHAWVADKNKKVLHWSYSPFLSEDPNSTTAGVHSILDHSTSAAETVGAVPGATCRGTTSNPRFDYITYSPTLKLQHRFLSGKTGEWSDSKSLGGPTFFPDPVVVYTDTHTDWFGVSGGGERAMYHLRWQVSDGTFTGPTKLGNITFESVPSVLVSPDGSRIDVVALASNDHRVKHRTWLASNPEGWTDDWEDLGAYADSAPLLYRMKGQQKDRIALMVLGYAKQMNFTSFEETDSTSWSGLMNWKSAGGKLTFLQITKNW</sequence>
<feature type="compositionally biased region" description="Polar residues" evidence="1">
    <location>
        <begin position="58"/>
        <end position="70"/>
    </location>
</feature>
<dbReference type="Proteomes" id="UP001301958">
    <property type="component" value="Unassembled WGS sequence"/>
</dbReference>
<dbReference type="Gene3D" id="2.120.10.70">
    <property type="entry name" value="Fucose-specific lectin"/>
    <property type="match status" value="1"/>
</dbReference>
<evidence type="ECO:0000256" key="1">
    <source>
        <dbReference type="SAM" id="MobiDB-lite"/>
    </source>
</evidence>
<comment type="caution">
    <text evidence="3">The sequence shown here is derived from an EMBL/GenBank/DDBJ whole genome shotgun (WGS) entry which is preliminary data.</text>
</comment>
<keyword evidence="4" id="KW-1185">Reference proteome</keyword>
<evidence type="ECO:0008006" key="5">
    <source>
        <dbReference type="Google" id="ProtNLM"/>
    </source>
</evidence>
<feature type="region of interest" description="Disordered" evidence="1">
    <location>
        <begin position="38"/>
        <end position="76"/>
    </location>
</feature>